<reference evidence="3 4" key="1">
    <citation type="submission" date="2023-03" db="EMBL/GenBank/DDBJ databases">
        <title>Paludisphaera mucosa sp. nov. a novel planctomycete from northern fen.</title>
        <authorList>
            <person name="Ivanova A."/>
        </authorList>
    </citation>
    <scope>NUCLEOTIDE SEQUENCE [LARGE SCALE GENOMIC DNA]</scope>
    <source>
        <strain evidence="3 4">Pla2</strain>
    </source>
</reference>
<proteinExistence type="predicted"/>
<evidence type="ECO:0000313" key="4">
    <source>
        <dbReference type="Proteomes" id="UP001216907"/>
    </source>
</evidence>
<comment type="caution">
    <text evidence="3">The sequence shown here is derived from an EMBL/GenBank/DDBJ whole genome shotgun (WGS) entry which is preliminary data.</text>
</comment>
<dbReference type="SUPFAM" id="SSF53850">
    <property type="entry name" value="Periplasmic binding protein-like II"/>
    <property type="match status" value="1"/>
</dbReference>
<accession>A0ABT6F6G8</accession>
<gene>
    <name evidence="3" type="ORF">PZE19_05140</name>
</gene>
<dbReference type="EMBL" id="JARRAG010000001">
    <property type="protein sequence ID" value="MDG3003144.1"/>
    <property type="molecule type" value="Genomic_DNA"/>
</dbReference>
<name>A0ABT6F6G8_9BACT</name>
<protein>
    <submittedName>
        <fullName evidence="3">ABC transporter substrate-binding protein</fullName>
    </submittedName>
</protein>
<dbReference type="PANTHER" id="PTHR30290">
    <property type="entry name" value="PERIPLASMIC BINDING COMPONENT OF ABC TRANSPORTER"/>
    <property type="match status" value="1"/>
</dbReference>
<feature type="domain" description="Solute-binding protein family 5" evidence="2">
    <location>
        <begin position="323"/>
        <end position="605"/>
    </location>
</feature>
<dbReference type="Proteomes" id="UP001216907">
    <property type="component" value="Unassembled WGS sequence"/>
</dbReference>
<evidence type="ECO:0000259" key="2">
    <source>
        <dbReference type="Pfam" id="PF00496"/>
    </source>
</evidence>
<evidence type="ECO:0000313" key="3">
    <source>
        <dbReference type="EMBL" id="MDG3003144.1"/>
    </source>
</evidence>
<sequence>MLDDSVILVEPVSPRPLPPLEIPKSSPARGRGTGPKIPLEGNIGLPGEPSKFEAADAKKEAPNSPDSQITVHLAEEAATGRGDARDFKIKRGHLKKVEYFEDILLAEGERLQLARDYTRAFEHFLRVQQRDPKWPGLADRVHALLLAEGKQALGDGDVTRGLRLLRELHARKPDYPGLVDQFAAAYSGRIENAIGLGLYPEGRRLLHELDEVAADVRQAKDLRAKFQEMAKARAARVGDGTNAERLDALVEALRIWPTQAGLDAEYARAFGAEPTLDVAVVDVASPVGPWDRSPADDRVAPLLFRPILADDSDESRRGERPGQLAEALESTDLGRRLVIRVRPNVPWSDGSRNVSAIDVARTLIDRCDPRNASKYQARWADLLDKVQPIDEHQVELKLKRPLLNAAFWLDGPVAAAHAGIDGRVVVSAKERRLVGSGPFVCFDSSPQSTDLRAAADASGGAAGGKVRRIREVRYDRPAAALAAFLRGDVSLLGHVPPDQAAKLAATSGVGVGKFAQPAVHVLALDGRSPALRNRTLRRAISYAVDRKLLLEETILKRPPADPDFPADGVFPRGGNADAAGVKPLEYNPVLAVALASLAKGEIKADAIKLKLEYPAVAEVEAVVPRLVEAFRLARIEVVPVEVPQSRLESELRAGRKFEMAYRVLRCDEPVLDAGLMICPGYDAPPSANALASAASPRILQLLLQLEQAAEWPTARGLATQIDRELRDELPVIPLWQLGDHYAWRSRLKGPAESADRLYQGLENWEIAPWIAKDPWSSE</sequence>
<keyword evidence="4" id="KW-1185">Reference proteome</keyword>
<feature type="compositionally biased region" description="Basic and acidic residues" evidence="1">
    <location>
        <begin position="50"/>
        <end position="61"/>
    </location>
</feature>
<dbReference type="InterPro" id="IPR000914">
    <property type="entry name" value="SBP_5_dom"/>
</dbReference>
<dbReference type="Gene3D" id="3.40.190.10">
    <property type="entry name" value="Periplasmic binding protein-like II"/>
    <property type="match status" value="1"/>
</dbReference>
<dbReference type="Gene3D" id="3.10.105.10">
    <property type="entry name" value="Dipeptide-binding Protein, Domain 3"/>
    <property type="match status" value="1"/>
</dbReference>
<feature type="region of interest" description="Disordered" evidence="1">
    <location>
        <begin position="1"/>
        <end position="68"/>
    </location>
</feature>
<evidence type="ECO:0000256" key="1">
    <source>
        <dbReference type="SAM" id="MobiDB-lite"/>
    </source>
</evidence>
<dbReference type="Pfam" id="PF00496">
    <property type="entry name" value="SBP_bac_5"/>
    <property type="match status" value="1"/>
</dbReference>
<dbReference type="RefSeq" id="WP_277859499.1">
    <property type="nucleotide sequence ID" value="NZ_JARRAG010000001.1"/>
</dbReference>
<dbReference type="InterPro" id="IPR039424">
    <property type="entry name" value="SBP_5"/>
</dbReference>
<dbReference type="PANTHER" id="PTHR30290:SF83">
    <property type="entry name" value="ABC TRANSPORTER SUBSTRATE-BINDING PROTEIN"/>
    <property type="match status" value="1"/>
</dbReference>
<organism evidence="3 4">
    <name type="scientific">Paludisphaera mucosa</name>
    <dbReference type="NCBI Taxonomy" id="3030827"/>
    <lineage>
        <taxon>Bacteria</taxon>
        <taxon>Pseudomonadati</taxon>
        <taxon>Planctomycetota</taxon>
        <taxon>Planctomycetia</taxon>
        <taxon>Isosphaerales</taxon>
        <taxon>Isosphaeraceae</taxon>
        <taxon>Paludisphaera</taxon>
    </lineage>
</organism>